<dbReference type="InterPro" id="IPR021099">
    <property type="entry name" value="PORR_domain"/>
</dbReference>
<dbReference type="Gramene" id="ERM96769">
    <property type="protein sequence ID" value="ERM96769"/>
    <property type="gene ID" value="AMTR_s01527p00007970"/>
</dbReference>
<organism evidence="3 4">
    <name type="scientific">Amborella trichopoda</name>
    <dbReference type="NCBI Taxonomy" id="13333"/>
    <lineage>
        <taxon>Eukaryota</taxon>
        <taxon>Viridiplantae</taxon>
        <taxon>Streptophyta</taxon>
        <taxon>Embryophyta</taxon>
        <taxon>Tracheophyta</taxon>
        <taxon>Spermatophyta</taxon>
        <taxon>Magnoliopsida</taxon>
        <taxon>Amborellales</taxon>
        <taxon>Amborellaceae</taxon>
        <taxon>Amborella</taxon>
    </lineage>
</organism>
<sequence>MTWVNDRGLDHAVEKEKHLKPVIALKNLLKTEPGGSIPVSAVAELKDKLGLPTQAFNFIAYYPNVFETHFFSHTPRPYVKLTPEVLRINSEENQAFESLRHNIADRLLKLLMLTRYKRLPLTLIDQLKWDLGLPDDYVRTILPDFPDYFQIIPNPEPNPSPNSVFKPLCDELAVSVMEKKVMKEGKEYKKGMALAFPMSFSRGYDIKKEVVKWVENSQKLPYISPYEDAFYLDSRSDQYEKWMLGVLHEVFHLFVAKKAEKQNVQSLGEHLGFRPRFTRAFAHHPGIFYASNKIKTCTVILREAYKRDLLVEKHPLMGFRYQYIHLMHKKREVTKESLETLKIVQDSEEKVNCEDGSGKIIEEEEGSDDITEEEDGSDDFTEEEEEECSDSDSMDDEDENRISFNGGLAHNETRTSEEGKARTTKRASFAKRLEVGRPPSTYKGASIKDQEEQGLLRDLLKGQTTQGGM</sequence>
<evidence type="ECO:0000313" key="4">
    <source>
        <dbReference type="Proteomes" id="UP000017836"/>
    </source>
</evidence>
<dbReference type="PANTHER" id="PTHR31476:SF16">
    <property type="entry name" value="F14O23.23 PROTEIN"/>
    <property type="match status" value="1"/>
</dbReference>
<keyword evidence="4" id="KW-1185">Reference proteome</keyword>
<dbReference type="HOGENOM" id="CLU_024287_1_1_1"/>
<feature type="compositionally biased region" description="Basic and acidic residues" evidence="1">
    <location>
        <begin position="411"/>
        <end position="421"/>
    </location>
</feature>
<gene>
    <name evidence="3" type="ORF">AMTR_s01527p00007970</name>
</gene>
<reference evidence="4" key="1">
    <citation type="journal article" date="2013" name="Science">
        <title>The Amborella genome and the evolution of flowering plants.</title>
        <authorList>
            <consortium name="Amborella Genome Project"/>
        </authorList>
    </citation>
    <scope>NUCLEOTIDE SEQUENCE [LARGE SCALE GENOMIC DNA]</scope>
</reference>
<feature type="compositionally biased region" description="Acidic residues" evidence="1">
    <location>
        <begin position="362"/>
        <end position="399"/>
    </location>
</feature>
<proteinExistence type="predicted"/>
<accession>W1NN50</accession>
<dbReference type="Pfam" id="PF11955">
    <property type="entry name" value="PORR"/>
    <property type="match status" value="1"/>
</dbReference>
<dbReference type="Proteomes" id="UP000017836">
    <property type="component" value="Unassembled WGS sequence"/>
</dbReference>
<protein>
    <recommendedName>
        <fullName evidence="2">PORR domain-containing protein</fullName>
    </recommendedName>
</protein>
<evidence type="ECO:0000256" key="1">
    <source>
        <dbReference type="SAM" id="MobiDB-lite"/>
    </source>
</evidence>
<dbReference type="OMA" id="MINRISK"/>
<evidence type="ECO:0000259" key="2">
    <source>
        <dbReference type="Pfam" id="PF11955"/>
    </source>
</evidence>
<evidence type="ECO:0000313" key="3">
    <source>
        <dbReference type="EMBL" id="ERM96769.1"/>
    </source>
</evidence>
<name>W1NN50_AMBTC</name>
<dbReference type="AlphaFoldDB" id="W1NN50"/>
<feature type="region of interest" description="Disordered" evidence="1">
    <location>
        <begin position="353"/>
        <end position="453"/>
    </location>
</feature>
<dbReference type="InterPro" id="IPR045040">
    <property type="entry name" value="PORR_fam"/>
</dbReference>
<dbReference type="GO" id="GO:0003723">
    <property type="term" value="F:RNA binding"/>
    <property type="evidence" value="ECO:0007669"/>
    <property type="project" value="InterPro"/>
</dbReference>
<dbReference type="PANTHER" id="PTHR31476">
    <property type="entry name" value="PROTEIN WHAT'S THIS FACTOR 1 HOMOLOG, CHLOROPLASTIC"/>
    <property type="match status" value="1"/>
</dbReference>
<dbReference type="EMBL" id="KI396981">
    <property type="protein sequence ID" value="ERM96769.1"/>
    <property type="molecule type" value="Genomic_DNA"/>
</dbReference>
<feature type="domain" description="PORR" evidence="2">
    <location>
        <begin position="5"/>
        <end position="331"/>
    </location>
</feature>
<dbReference type="STRING" id="13333.W1NN50"/>
<dbReference type="eggNOG" id="ENOG502QRWU">
    <property type="taxonomic scope" value="Eukaryota"/>
</dbReference>